<dbReference type="GO" id="GO:0016829">
    <property type="term" value="F:lyase activity"/>
    <property type="evidence" value="ECO:0007669"/>
    <property type="project" value="InterPro"/>
</dbReference>
<dbReference type="SUPFAM" id="SSF48230">
    <property type="entry name" value="Chondroitin AC/alginate lyase"/>
    <property type="match status" value="1"/>
</dbReference>
<reference evidence="5" key="1">
    <citation type="submission" date="2016-10" db="EMBL/GenBank/DDBJ databases">
        <authorList>
            <person name="Varghese N."/>
            <person name="Submissions S."/>
        </authorList>
    </citation>
    <scope>NUCLEOTIDE SEQUENCE [LARGE SCALE GENOMIC DNA]</scope>
    <source>
        <strain evidence="5">CGMCC 1.10121</strain>
    </source>
</reference>
<dbReference type="OrthoDB" id="191324at2157"/>
<gene>
    <name evidence="4" type="ORF">SAMN04487948_11133</name>
</gene>
<evidence type="ECO:0000259" key="2">
    <source>
        <dbReference type="Pfam" id="PF07940"/>
    </source>
</evidence>
<dbReference type="InterPro" id="IPR008929">
    <property type="entry name" value="Chondroitin_lyas"/>
</dbReference>
<organism evidence="4 5">
    <name type="scientific">Halogranum amylolyticum</name>
    <dbReference type="NCBI Taxonomy" id="660520"/>
    <lineage>
        <taxon>Archaea</taxon>
        <taxon>Methanobacteriati</taxon>
        <taxon>Methanobacteriota</taxon>
        <taxon>Stenosarchaea group</taxon>
        <taxon>Halobacteria</taxon>
        <taxon>Halobacteriales</taxon>
        <taxon>Haloferacaceae</taxon>
    </lineage>
</organism>
<dbReference type="Gene3D" id="2.70.98.70">
    <property type="match status" value="2"/>
</dbReference>
<evidence type="ECO:0000259" key="3">
    <source>
        <dbReference type="Pfam" id="PF26374"/>
    </source>
</evidence>
<dbReference type="InterPro" id="IPR012480">
    <property type="entry name" value="Hepar_II_III_C"/>
</dbReference>
<evidence type="ECO:0000313" key="4">
    <source>
        <dbReference type="EMBL" id="SEP02657.1"/>
    </source>
</evidence>
<evidence type="ECO:0000313" key="5">
    <source>
        <dbReference type="Proteomes" id="UP000199126"/>
    </source>
</evidence>
<dbReference type="EMBL" id="FODV01000011">
    <property type="protein sequence ID" value="SEP02657.1"/>
    <property type="molecule type" value="Genomic_DNA"/>
</dbReference>
<dbReference type="Pfam" id="PF07940">
    <property type="entry name" value="Hepar_II_III_C"/>
    <property type="match status" value="1"/>
</dbReference>
<comment type="subcellular location">
    <subcellularLocation>
        <location evidence="1">Cell envelope</location>
    </subcellularLocation>
</comment>
<evidence type="ECO:0000256" key="1">
    <source>
        <dbReference type="ARBA" id="ARBA00004196"/>
    </source>
</evidence>
<sequence>MRNDSIDDTESDSWSTELNGEWLETLNPGIGRRDFLKTSSIAALGTLASSGGATAAASTGQKSRVTYYTNEKRQAAQNNIDRYDWARAEADDAIAAADAVLNQFTLDDLWNYLGSQDIPRAGFLASGTAGYYPWSSEWGPASPAAGVSYATKPGKQWKITNGEYTLPTNDFAAYRESGRNDEGKFDPSLADDSLLVNEEHPEMGEMWGVDDGTGWVDENGDLGEDGVRWVPVAWAHHWNVVYGFRSMLTPLFKAYLFTEEQQYARAATVILDRLADVYPEMQLQDTVYFEEGGYTELNGLPNPSHGGTGKGKQIGSIWESYWVKAILRSYDAIWPAIENDPELVAFLSEKAAAYPGLTEKDSATAIRTNIETGIVKQILPAFKNAQIRGNFGSHQKTLALSAVVQDTPDDYTGDAIDFLFKAGGLEFESTGEPFGNWYITGGDVLARMLSDFDRDGHANEGSVHYNSIVASGIQGTADVLNGYDAYDGADLYKNPVFKQIFQTQPQLTFLNEFVPRYGDTGGTGKPGFTDMIDPENLIRGYEAYGDNDLVQWLYLRNGKSTEGLRGDIFDKEPNSVREDLLAVLDAEGPLDLESTHLPGFGFTALRAGSTTDGTARGIWTYYGRNAYGPDEGYGTSHCHRDTLNLGLYAYGMSLAPDLGYPEETGDWPKRWNWTANTVSHNTVVVDEHRQDKQWVSTPKRYDHTDRIQLFDIDASNVYEEAETYRRTSAHISVDEGSSYTADFFRVDGGDDHHFSFHGAKVPVDEFRYDLRDGVTEFVVREGTGSVEATREDAYDGSWSTRVYDPSGDLHEWRGLAVDAGSTAVDVTVNINSAVTGYHEYWHHAHMVYLGQDADGRHVCAGIGDQGSDPAPRLGIYYPESNEWSDFDSIDAWEKGRWYRLSVSKSETAVDISLASPEDDSVHASGSYALTATTDTKIGIFGGIGKGQTGGLYFDGFTVNGSSIEFFNTEFVEQEGLTTAGLNLTAQNGGTYAGPDIPKPGHGEDSAYNREVGNGFNYLYNVERDDEPGSRFSVDWDLRDHWDVRDDNAKPLHLRLTMLAQCDDVAIANGDPPQRWGNPETFKYLIAHRSGSDLSSTFTSIIEPYEDERLVESVSRIPIESDDPTARAIKVKLTNGRIDYIASATDHETEHIVGDTFSFVGAFAVYSTTADGEHEQAYLNDGKLLIADGDQLIHQPLGRFKGVVDDFTRELTLDNELQVTITAGPGGHRNIEDAVGSWVHAEAVDMRNATYEIVGVESTGANTATLKIGERTTVKEFKDPTDPNGGYEYLIKENGQFVIPLHTIWTP</sequence>
<protein>
    <submittedName>
        <fullName evidence="4">Heparinase II/III-like protein</fullName>
    </submittedName>
</protein>
<dbReference type="Pfam" id="PF26374">
    <property type="entry name" value="Ulvan_lyaseC"/>
    <property type="match status" value="1"/>
</dbReference>
<keyword evidence="5" id="KW-1185">Reference proteome</keyword>
<dbReference type="InterPro" id="IPR006311">
    <property type="entry name" value="TAT_signal"/>
</dbReference>
<dbReference type="RefSeq" id="WP_089826179.1">
    <property type="nucleotide sequence ID" value="NZ_FODV01000011.1"/>
</dbReference>
<proteinExistence type="predicted"/>
<dbReference type="PROSITE" id="PS51318">
    <property type="entry name" value="TAT"/>
    <property type="match status" value="1"/>
</dbReference>
<dbReference type="InterPro" id="IPR058848">
    <property type="entry name" value="Ulvan_lyase_C"/>
</dbReference>
<name>A0A1H8UHZ1_9EURY</name>
<feature type="domain" description="Heparinase II/III-like C-terminal" evidence="2">
    <location>
        <begin position="631"/>
        <end position="718"/>
    </location>
</feature>
<dbReference type="Gene3D" id="1.50.10.100">
    <property type="entry name" value="Chondroitin AC/alginate lyase"/>
    <property type="match status" value="1"/>
</dbReference>
<feature type="domain" description="Endo-acting ulvan lyase C-terminal" evidence="3">
    <location>
        <begin position="1124"/>
        <end position="1191"/>
    </location>
</feature>
<dbReference type="Proteomes" id="UP000199126">
    <property type="component" value="Unassembled WGS sequence"/>
</dbReference>
<accession>A0A1H8UHZ1</accession>